<keyword evidence="2" id="KW-1185">Reference proteome</keyword>
<gene>
    <name evidence="1" type="ORF">GMARGA_LOCUS44964</name>
</gene>
<organism evidence="1 2">
    <name type="scientific">Gigaspora margarita</name>
    <dbReference type="NCBI Taxonomy" id="4874"/>
    <lineage>
        <taxon>Eukaryota</taxon>
        <taxon>Fungi</taxon>
        <taxon>Fungi incertae sedis</taxon>
        <taxon>Mucoromycota</taxon>
        <taxon>Glomeromycotina</taxon>
        <taxon>Glomeromycetes</taxon>
        <taxon>Diversisporales</taxon>
        <taxon>Gigasporaceae</taxon>
        <taxon>Gigaspora</taxon>
    </lineage>
</organism>
<sequence>LLPTMSLESTYFSLDDLSADESYQSELYSEAYTELSLNAPDPEHIHLYELYPDEVSSETSTKKF</sequence>
<accession>A0ABN7XLE7</accession>
<proteinExistence type="predicted"/>
<reference evidence="1 2" key="1">
    <citation type="submission" date="2021-06" db="EMBL/GenBank/DDBJ databases">
        <authorList>
            <person name="Kallberg Y."/>
            <person name="Tangrot J."/>
            <person name="Rosling A."/>
        </authorList>
    </citation>
    <scope>NUCLEOTIDE SEQUENCE [LARGE SCALE GENOMIC DNA]</scope>
    <source>
        <strain evidence="1 2">120-4 pot B 10/14</strain>
    </source>
</reference>
<dbReference type="EMBL" id="CAJVQB010156614">
    <property type="protein sequence ID" value="CAG8856143.1"/>
    <property type="molecule type" value="Genomic_DNA"/>
</dbReference>
<protein>
    <submittedName>
        <fullName evidence="1">41805_t:CDS:1</fullName>
    </submittedName>
</protein>
<evidence type="ECO:0000313" key="1">
    <source>
        <dbReference type="EMBL" id="CAG8856143.1"/>
    </source>
</evidence>
<dbReference type="Proteomes" id="UP000789901">
    <property type="component" value="Unassembled WGS sequence"/>
</dbReference>
<feature type="non-terminal residue" evidence="1">
    <location>
        <position position="64"/>
    </location>
</feature>
<name>A0ABN7XLE7_GIGMA</name>
<feature type="non-terminal residue" evidence="1">
    <location>
        <position position="1"/>
    </location>
</feature>
<evidence type="ECO:0000313" key="2">
    <source>
        <dbReference type="Proteomes" id="UP000789901"/>
    </source>
</evidence>
<comment type="caution">
    <text evidence="1">The sequence shown here is derived from an EMBL/GenBank/DDBJ whole genome shotgun (WGS) entry which is preliminary data.</text>
</comment>